<gene>
    <name evidence="1" type="ORF">HICCMSTLAB_LOCUS463</name>
</gene>
<reference evidence="1" key="1">
    <citation type="submission" date="2021-04" db="EMBL/GenBank/DDBJ databases">
        <authorList>
            <person name="Chebbi M.A.C M."/>
        </authorList>
    </citation>
    <scope>NUCLEOTIDE SEQUENCE</scope>
</reference>
<dbReference type="OrthoDB" id="7694116at2759"/>
<proteinExistence type="predicted"/>
<dbReference type="AlphaFoldDB" id="A0A8J2EFF3"/>
<protein>
    <submittedName>
        <fullName evidence="1">Uncharacterized protein</fullName>
    </submittedName>
</protein>
<sequence length="222" mass="25911">MDAQELKLTLGDEAIEFVGSFKYLGVVFDSLLSWHCQVASVKKRSAIALYRSRMNDSNRNMDPSHYFDLSAQLKRKLVSALVLPVFDYCACVLTNLTFELERSLLVSLKNCVRFIFRIKRYKHITEHRRRLNWLVPRDRRLLLISCEFYKALCLMRPGLFGDKLELRTNIAMRRDLSKTDTLKVPFARTTAYQRSFINSLPIEVTSAATLEEFRNIDVSFLR</sequence>
<evidence type="ECO:0000313" key="2">
    <source>
        <dbReference type="Proteomes" id="UP000786811"/>
    </source>
</evidence>
<comment type="caution">
    <text evidence="1">The sequence shown here is derived from an EMBL/GenBank/DDBJ whole genome shotgun (WGS) entry which is preliminary data.</text>
</comment>
<dbReference type="EMBL" id="CAJNRD030001114">
    <property type="protein sequence ID" value="CAG5073520.1"/>
    <property type="molecule type" value="Genomic_DNA"/>
</dbReference>
<evidence type="ECO:0000313" key="1">
    <source>
        <dbReference type="EMBL" id="CAG5073520.1"/>
    </source>
</evidence>
<dbReference type="Proteomes" id="UP000786811">
    <property type="component" value="Unassembled WGS sequence"/>
</dbReference>
<name>A0A8J2EFF3_COTCN</name>
<keyword evidence="2" id="KW-1185">Reference proteome</keyword>
<organism evidence="1 2">
    <name type="scientific">Cotesia congregata</name>
    <name type="common">Parasitoid wasp</name>
    <name type="synonym">Apanteles congregatus</name>
    <dbReference type="NCBI Taxonomy" id="51543"/>
    <lineage>
        <taxon>Eukaryota</taxon>
        <taxon>Metazoa</taxon>
        <taxon>Ecdysozoa</taxon>
        <taxon>Arthropoda</taxon>
        <taxon>Hexapoda</taxon>
        <taxon>Insecta</taxon>
        <taxon>Pterygota</taxon>
        <taxon>Neoptera</taxon>
        <taxon>Endopterygota</taxon>
        <taxon>Hymenoptera</taxon>
        <taxon>Apocrita</taxon>
        <taxon>Ichneumonoidea</taxon>
        <taxon>Braconidae</taxon>
        <taxon>Microgastrinae</taxon>
        <taxon>Cotesia</taxon>
    </lineage>
</organism>
<accession>A0A8J2EFF3</accession>